<keyword evidence="3" id="KW-0813">Transport</keyword>
<dbReference type="InterPro" id="IPR006037">
    <property type="entry name" value="RCK_C"/>
</dbReference>
<feature type="transmembrane region" description="Helical" evidence="8">
    <location>
        <begin position="120"/>
        <end position="138"/>
    </location>
</feature>
<evidence type="ECO:0000256" key="1">
    <source>
        <dbReference type="ARBA" id="ARBA00004141"/>
    </source>
</evidence>
<feature type="transmembrane region" description="Helical" evidence="8">
    <location>
        <begin position="222"/>
        <end position="240"/>
    </location>
</feature>
<feature type="transmembrane region" description="Helical" evidence="8">
    <location>
        <begin position="150"/>
        <end position="175"/>
    </location>
</feature>
<evidence type="ECO:0000256" key="4">
    <source>
        <dbReference type="ARBA" id="ARBA00022538"/>
    </source>
</evidence>
<dbReference type="PROSITE" id="PS51202">
    <property type="entry name" value="RCK_C"/>
    <property type="match status" value="2"/>
</dbReference>
<comment type="similarity">
    <text evidence="2">Belongs to the monovalent cation:proton antiporter 2 (CPA2) transporter (TC 2.A.37) family.</text>
</comment>
<accession>A0AA37HVS0</accession>
<dbReference type="GO" id="GO:0016020">
    <property type="term" value="C:membrane"/>
    <property type="evidence" value="ECO:0007669"/>
    <property type="project" value="UniProtKB-SubCell"/>
</dbReference>
<dbReference type="EMBL" id="BPTR01000001">
    <property type="protein sequence ID" value="GJG26522.1"/>
    <property type="molecule type" value="Genomic_DNA"/>
</dbReference>
<keyword evidence="5 8" id="KW-0812">Transmembrane</keyword>
<dbReference type="Pfam" id="PF00999">
    <property type="entry name" value="Na_H_Exchanger"/>
    <property type="match status" value="1"/>
</dbReference>
<feature type="domain" description="RCK C-terminal" evidence="9">
    <location>
        <begin position="669"/>
        <end position="749"/>
    </location>
</feature>
<feature type="domain" description="RCK C-terminal" evidence="9">
    <location>
        <begin position="581"/>
        <end position="665"/>
    </location>
</feature>
<comment type="caution">
    <text evidence="10">The sequence shown here is derived from an EMBL/GenBank/DDBJ whole genome shotgun (WGS) entry which is preliminary data.</text>
</comment>
<dbReference type="GO" id="GO:0008324">
    <property type="term" value="F:monoatomic cation transmembrane transporter activity"/>
    <property type="evidence" value="ECO:0007669"/>
    <property type="project" value="InterPro"/>
</dbReference>
<feature type="transmembrane region" description="Helical" evidence="8">
    <location>
        <begin position="528"/>
        <end position="546"/>
    </location>
</feature>
<keyword evidence="4" id="KW-0630">Potassium</keyword>
<dbReference type="GO" id="GO:0015297">
    <property type="term" value="F:antiporter activity"/>
    <property type="evidence" value="ECO:0007669"/>
    <property type="project" value="InterPro"/>
</dbReference>
<evidence type="ECO:0000313" key="11">
    <source>
        <dbReference type="Proteomes" id="UP000887043"/>
    </source>
</evidence>
<protein>
    <submittedName>
        <fullName evidence="10">Sodium:proton antiporter</fullName>
    </submittedName>
</protein>
<evidence type="ECO:0000256" key="6">
    <source>
        <dbReference type="ARBA" id="ARBA00022989"/>
    </source>
</evidence>
<keyword evidence="4" id="KW-0406">Ion transport</keyword>
<proteinExistence type="inferred from homology"/>
<evidence type="ECO:0000256" key="7">
    <source>
        <dbReference type="ARBA" id="ARBA00023136"/>
    </source>
</evidence>
<evidence type="ECO:0000313" key="10">
    <source>
        <dbReference type="EMBL" id="GJG26522.1"/>
    </source>
</evidence>
<feature type="transmembrane region" description="Helical" evidence="8">
    <location>
        <begin position="32"/>
        <end position="49"/>
    </location>
</feature>
<dbReference type="AlphaFoldDB" id="A0AA37HVS0"/>
<dbReference type="Gene3D" id="1.20.1530.20">
    <property type="match status" value="1"/>
</dbReference>
<dbReference type="InterPro" id="IPR038770">
    <property type="entry name" value="Na+/solute_symporter_sf"/>
</dbReference>
<dbReference type="InterPro" id="IPR036721">
    <property type="entry name" value="RCK_C_sf"/>
</dbReference>
<reference evidence="10" key="1">
    <citation type="submission" date="2021-08" db="EMBL/GenBank/DDBJ databases">
        <title>Prevotella lacticifex sp. nov., isolated from rumen of cow.</title>
        <authorList>
            <person name="Shinkai T."/>
            <person name="Ikeyama N."/>
            <person name="Kumagai M."/>
            <person name="Ohmori H."/>
            <person name="Sakamoto M."/>
            <person name="Ohkuma M."/>
            <person name="Mitsumori M."/>
        </authorList>
    </citation>
    <scope>NUCLEOTIDE SEQUENCE</scope>
    <source>
        <strain evidence="10">DSM 11371</strain>
    </source>
</reference>
<dbReference type="SUPFAM" id="SSF116726">
    <property type="entry name" value="TrkA C-terminal domain-like"/>
    <property type="match status" value="2"/>
</dbReference>
<feature type="transmembrane region" description="Helical" evidence="8">
    <location>
        <begin position="6"/>
        <end position="25"/>
    </location>
</feature>
<feature type="transmembrane region" description="Helical" evidence="8">
    <location>
        <begin position="429"/>
        <end position="451"/>
    </location>
</feature>
<dbReference type="GO" id="GO:1902600">
    <property type="term" value="P:proton transmembrane transport"/>
    <property type="evidence" value="ECO:0007669"/>
    <property type="project" value="InterPro"/>
</dbReference>
<feature type="transmembrane region" description="Helical" evidence="8">
    <location>
        <begin position="61"/>
        <end position="80"/>
    </location>
</feature>
<feature type="transmembrane region" description="Helical" evidence="8">
    <location>
        <begin position="501"/>
        <end position="522"/>
    </location>
</feature>
<dbReference type="PANTHER" id="PTHR42751">
    <property type="entry name" value="SODIUM/HYDROGEN EXCHANGER FAMILY/TRKA DOMAIN PROTEIN"/>
    <property type="match status" value="1"/>
</dbReference>
<evidence type="ECO:0000256" key="3">
    <source>
        <dbReference type="ARBA" id="ARBA00022448"/>
    </source>
</evidence>
<evidence type="ECO:0000256" key="2">
    <source>
        <dbReference type="ARBA" id="ARBA00005551"/>
    </source>
</evidence>
<gene>
    <name evidence="10" type="ORF">PRRU23_02220</name>
</gene>
<feature type="transmembrane region" description="Helical" evidence="8">
    <location>
        <begin position="274"/>
        <end position="293"/>
    </location>
</feature>
<dbReference type="Gene3D" id="3.30.70.1450">
    <property type="entry name" value="Regulator of K+ conductance, C-terminal domain"/>
    <property type="match status" value="2"/>
</dbReference>
<evidence type="ECO:0000256" key="5">
    <source>
        <dbReference type="ARBA" id="ARBA00022692"/>
    </source>
</evidence>
<dbReference type="RefSeq" id="WP_006281768.1">
    <property type="nucleotide sequence ID" value="NZ_BPTR01000001.1"/>
</dbReference>
<dbReference type="GO" id="GO:0006813">
    <property type="term" value="P:potassium ion transport"/>
    <property type="evidence" value="ECO:0007669"/>
    <property type="project" value="UniProtKB-KW"/>
</dbReference>
<feature type="transmembrane region" description="Helical" evidence="8">
    <location>
        <begin position="92"/>
        <end position="114"/>
    </location>
</feature>
<keyword evidence="6 8" id="KW-1133">Transmembrane helix</keyword>
<dbReference type="Pfam" id="PF02080">
    <property type="entry name" value="TrkA_C"/>
    <property type="match status" value="2"/>
</dbReference>
<dbReference type="PANTHER" id="PTHR42751:SF3">
    <property type="entry name" value="SODIUM_GLUTAMATE SYMPORTER"/>
    <property type="match status" value="1"/>
</dbReference>
<feature type="transmembrane region" description="Helical" evidence="8">
    <location>
        <begin position="187"/>
        <end position="210"/>
    </location>
</feature>
<name>A0AA37HVS0_SEGBR</name>
<keyword evidence="7 8" id="KW-0472">Membrane</keyword>
<sequence>MVGIPPLIQDLTLILSAAGIVTLLFKKLKQPLVLGYIVAGFLVSPQMPYLMSVIDKEDIQIWADIGVLFLLFSLGLDFSFKKILKMGMSPVISALTIVFCMMTLGVGVGYSFGWRQMDCIFLGGMMAMSSTTIIYKAYSDLGLRQQSFAGLVMSVLILEDILAIVMMVMLSAIASGQNPDGGQMVGSILKIAFFLILWFLIGIYLIPLFLRKTRKIMNNETLLIVSLGLCCLMAIISTSVGFSSAFGSFVMGSILAETIEADKIIKVVEPVKNLFGAIFFVSVGMLVDVHILVDYAIPIMLLVLAILAGQAIMGSMGFMLGGQPLKTAMRCGFSMAQIGEFAFIIASLGLSLGVISKFLYPVVVAVSVITTFATPYMIRAAEPCYNALAKRLPKRWVRSLNHNATRSHTNTTREKSNWKKLLISMTRNTIICLILSIAGIFAMNYFALSAMRRVLTYWPGSILCAILTVLLISPALRAMMIKKNHSEEFKALWTENRFYRLPLIFTIVFRIAMALGFVFYIFGKMTHIGGALIVTIGVGVIISMIMSKQLKRQSIRIERIFIRNLRSRDIEAQVHGKRKPLFEGHLLDRDIHIGMFDVPEASTWVGRSLKDLKFRNRFGVHLSSILRGGLRMNIPNGNTVIFPCDTLQVIGNDEQLHRFGEAIENELIPEDPEIEKREMKLRQLIIKENSPLAGKTLKESGIRDKYHCMVVGAEEGQENLTMIDPNRKIEIGDIIWVVGEEEKLKALID</sequence>
<dbReference type="InterPro" id="IPR006153">
    <property type="entry name" value="Cation/H_exchanger_TM"/>
</dbReference>
<dbReference type="Proteomes" id="UP000887043">
    <property type="component" value="Unassembled WGS sequence"/>
</dbReference>
<comment type="subcellular location">
    <subcellularLocation>
        <location evidence="1">Membrane</location>
        <topology evidence="1">Multi-pass membrane protein</topology>
    </subcellularLocation>
</comment>
<feature type="transmembrane region" description="Helical" evidence="8">
    <location>
        <begin position="299"/>
        <end position="320"/>
    </location>
</feature>
<organism evidence="10 11">
    <name type="scientific">Segatella bryantii</name>
    <name type="common">Prevotella bryantii</name>
    <dbReference type="NCBI Taxonomy" id="77095"/>
    <lineage>
        <taxon>Bacteria</taxon>
        <taxon>Pseudomonadati</taxon>
        <taxon>Bacteroidota</taxon>
        <taxon>Bacteroidia</taxon>
        <taxon>Bacteroidales</taxon>
        <taxon>Prevotellaceae</taxon>
        <taxon>Segatella</taxon>
    </lineage>
</organism>
<feature type="transmembrane region" description="Helical" evidence="8">
    <location>
        <begin position="457"/>
        <end position="480"/>
    </location>
</feature>
<evidence type="ECO:0000256" key="8">
    <source>
        <dbReference type="SAM" id="Phobius"/>
    </source>
</evidence>
<keyword evidence="4" id="KW-0633">Potassium transport</keyword>
<evidence type="ECO:0000259" key="9">
    <source>
        <dbReference type="PROSITE" id="PS51202"/>
    </source>
</evidence>